<dbReference type="InterPro" id="IPR014044">
    <property type="entry name" value="CAP_dom"/>
</dbReference>
<evidence type="ECO:0000313" key="5">
    <source>
        <dbReference type="Proteomes" id="UP000562929"/>
    </source>
</evidence>
<feature type="signal peptide" evidence="2">
    <location>
        <begin position="1"/>
        <end position="16"/>
    </location>
</feature>
<dbReference type="Proteomes" id="UP000562929">
    <property type="component" value="Unassembled WGS sequence"/>
</dbReference>
<name>A0A8H4QDM9_9HYPO</name>
<dbReference type="AlphaFoldDB" id="A0A8H4QDM9"/>
<evidence type="ECO:0000256" key="1">
    <source>
        <dbReference type="SAM" id="MobiDB-lite"/>
    </source>
</evidence>
<dbReference type="Pfam" id="PF00188">
    <property type="entry name" value="CAP"/>
    <property type="match status" value="1"/>
</dbReference>
<gene>
    <name evidence="4" type="ORF">GQ602_001076</name>
</gene>
<accession>A0A8H4QDM9</accession>
<proteinExistence type="predicted"/>
<organism evidence="4 5">
    <name type="scientific">Ophiocordyceps camponoti-floridani</name>
    <dbReference type="NCBI Taxonomy" id="2030778"/>
    <lineage>
        <taxon>Eukaryota</taxon>
        <taxon>Fungi</taxon>
        <taxon>Dikarya</taxon>
        <taxon>Ascomycota</taxon>
        <taxon>Pezizomycotina</taxon>
        <taxon>Sordariomycetes</taxon>
        <taxon>Hypocreomycetidae</taxon>
        <taxon>Hypocreales</taxon>
        <taxon>Ophiocordycipitaceae</taxon>
        <taxon>Ophiocordyceps</taxon>
    </lineage>
</organism>
<dbReference type="OrthoDB" id="4939821at2759"/>
<comment type="caution">
    <text evidence="4">The sequence shown here is derived from an EMBL/GenBank/DDBJ whole genome shotgun (WGS) entry which is preliminary data.</text>
</comment>
<evidence type="ECO:0000259" key="3">
    <source>
        <dbReference type="Pfam" id="PF00188"/>
    </source>
</evidence>
<feature type="compositionally biased region" description="Basic and acidic residues" evidence="1">
    <location>
        <begin position="103"/>
        <end position="117"/>
    </location>
</feature>
<feature type="chain" id="PRO_5034986323" evidence="2">
    <location>
        <begin position="17"/>
        <end position="322"/>
    </location>
</feature>
<evidence type="ECO:0000256" key="2">
    <source>
        <dbReference type="SAM" id="SignalP"/>
    </source>
</evidence>
<protein>
    <submittedName>
        <fullName evidence="4">Transglycosylase-like domain protein</fullName>
    </submittedName>
</protein>
<sequence length="322" mass="34941">MQVTLLLSVALSLASARPYPAGPETALRDLVKRELEARKVVEGDASGITDQNLRDIDEIIKARTGKSLFDEDVEVTISDLDKLPAEEEDAILEVFTHQVQVQDDNRVDNKKPSEETKVAAQDPPSDPEPKPKPEPEPEPEPKPAPPASTPPNRKNRPAEQGPSPETRPSNRDDGIPGDPKPGKTFPKFGRTDMSNYMDVVNYWRGAMGLSKLSRSSALEKEALAACMQSTPLNLQHTQGLGAQVLAPGKPDSFEYVFVGGWLCERNTLPGIGAACQLISKGIPGETGWDYQGQTGHADILTDRTITEIGCNHANGVWGCNMT</sequence>
<feature type="compositionally biased region" description="Basic and acidic residues" evidence="1">
    <location>
        <begin position="127"/>
        <end position="141"/>
    </location>
</feature>
<reference evidence="4 5" key="1">
    <citation type="journal article" date="2020" name="G3 (Bethesda)">
        <title>Genetic Underpinnings of Host Manipulation by Ophiocordyceps as Revealed by Comparative Transcriptomics.</title>
        <authorList>
            <person name="Will I."/>
            <person name="Das B."/>
            <person name="Trinh T."/>
            <person name="Brachmann A."/>
            <person name="Ohm R.A."/>
            <person name="de Bekker C."/>
        </authorList>
    </citation>
    <scope>NUCLEOTIDE SEQUENCE [LARGE SCALE GENOMIC DNA]</scope>
    <source>
        <strain evidence="4 5">EC05</strain>
    </source>
</reference>
<dbReference type="EMBL" id="JAACLJ010000001">
    <property type="protein sequence ID" value="KAF4595463.1"/>
    <property type="molecule type" value="Genomic_DNA"/>
</dbReference>
<keyword evidence="5" id="KW-1185">Reference proteome</keyword>
<keyword evidence="2" id="KW-0732">Signal</keyword>
<feature type="domain" description="SCP" evidence="3">
    <location>
        <begin position="198"/>
        <end position="314"/>
    </location>
</feature>
<feature type="region of interest" description="Disordered" evidence="1">
    <location>
        <begin position="102"/>
        <end position="191"/>
    </location>
</feature>
<evidence type="ECO:0000313" key="4">
    <source>
        <dbReference type="EMBL" id="KAF4595463.1"/>
    </source>
</evidence>